<feature type="region of interest" description="Disordered" evidence="1">
    <location>
        <begin position="1"/>
        <end position="20"/>
    </location>
</feature>
<dbReference type="Proteomes" id="UP001141806">
    <property type="component" value="Unassembled WGS sequence"/>
</dbReference>
<dbReference type="EMBL" id="JAMYWD010000001">
    <property type="protein sequence ID" value="KAJ4980798.1"/>
    <property type="molecule type" value="Genomic_DNA"/>
</dbReference>
<accession>A0A9Q0L1I7</accession>
<evidence type="ECO:0000313" key="2">
    <source>
        <dbReference type="EMBL" id="KAJ4980798.1"/>
    </source>
</evidence>
<feature type="region of interest" description="Disordered" evidence="1">
    <location>
        <begin position="254"/>
        <end position="273"/>
    </location>
</feature>
<dbReference type="GO" id="GO:0090307">
    <property type="term" value="P:mitotic spindle assembly"/>
    <property type="evidence" value="ECO:0007669"/>
    <property type="project" value="TreeGrafter"/>
</dbReference>
<dbReference type="GO" id="GO:0030295">
    <property type="term" value="F:protein kinase activator activity"/>
    <property type="evidence" value="ECO:0007669"/>
    <property type="project" value="TreeGrafter"/>
</dbReference>
<name>A0A9Q0L1I7_9MAGN</name>
<comment type="caution">
    <text evidence="2">The sequence shown here is derived from an EMBL/GenBank/DDBJ whole genome shotgun (WGS) entry which is preliminary data.</text>
</comment>
<gene>
    <name evidence="2" type="ORF">NE237_031635</name>
</gene>
<dbReference type="PANTHER" id="PTHR14326">
    <property type="entry name" value="TARGETING PROTEIN FOR XKLP2"/>
    <property type="match status" value="1"/>
</dbReference>
<evidence type="ECO:0000313" key="3">
    <source>
        <dbReference type="Proteomes" id="UP001141806"/>
    </source>
</evidence>
<dbReference type="AlphaFoldDB" id="A0A9Q0L1I7"/>
<dbReference type="GO" id="GO:0005880">
    <property type="term" value="C:nuclear microtubule"/>
    <property type="evidence" value="ECO:0007669"/>
    <property type="project" value="TreeGrafter"/>
</dbReference>
<sequence>MISNSSSIIQGRTLPQSNPSCLGKPPFDRLTLELLDRTVEAVYICNIIPTAIGVRGFKSILGNSGMDVWIFIETAMYYRNELKDRTTSIREWSSDEQRQFFLDDFPRGEQQESTKPDEMMVKFGESLLTQTLEDDIVCRKLADFAPLTNYSCVTHNAAVDSKRSNYGDNLNKELKLAHQSKIFSSKGEIGVSWNSKREVTLPMEFNFLTDKRSQHHPPIEHFNMLSLTSERQQNSTSQPRLAWSSSVLVKGSKENIPGPFRREHAFEDSSNDQ</sequence>
<reference evidence="2" key="1">
    <citation type="journal article" date="2023" name="Plant J.">
        <title>The genome of the king protea, Protea cynaroides.</title>
        <authorList>
            <person name="Chang J."/>
            <person name="Duong T.A."/>
            <person name="Schoeman C."/>
            <person name="Ma X."/>
            <person name="Roodt D."/>
            <person name="Barker N."/>
            <person name="Li Z."/>
            <person name="Van de Peer Y."/>
            <person name="Mizrachi E."/>
        </authorList>
    </citation>
    <scope>NUCLEOTIDE SEQUENCE</scope>
    <source>
        <tissue evidence="2">Young leaves</tissue>
    </source>
</reference>
<keyword evidence="3" id="KW-1185">Reference proteome</keyword>
<dbReference type="PANTHER" id="PTHR14326:SF15">
    <property type="entry name" value="OS06G0130200 PROTEIN"/>
    <property type="match status" value="1"/>
</dbReference>
<dbReference type="InterPro" id="IPR009675">
    <property type="entry name" value="TPX2_fam"/>
</dbReference>
<dbReference type="GO" id="GO:0005819">
    <property type="term" value="C:spindle"/>
    <property type="evidence" value="ECO:0007669"/>
    <property type="project" value="InterPro"/>
</dbReference>
<organism evidence="2 3">
    <name type="scientific">Protea cynaroides</name>
    <dbReference type="NCBI Taxonomy" id="273540"/>
    <lineage>
        <taxon>Eukaryota</taxon>
        <taxon>Viridiplantae</taxon>
        <taxon>Streptophyta</taxon>
        <taxon>Embryophyta</taxon>
        <taxon>Tracheophyta</taxon>
        <taxon>Spermatophyta</taxon>
        <taxon>Magnoliopsida</taxon>
        <taxon>Proteales</taxon>
        <taxon>Proteaceae</taxon>
        <taxon>Protea</taxon>
    </lineage>
</organism>
<dbReference type="OrthoDB" id="1684416at2759"/>
<proteinExistence type="predicted"/>
<dbReference type="GO" id="GO:0008017">
    <property type="term" value="F:microtubule binding"/>
    <property type="evidence" value="ECO:0007669"/>
    <property type="project" value="TreeGrafter"/>
</dbReference>
<protein>
    <submittedName>
        <fullName evidence="2">Uncharacterized protein</fullName>
    </submittedName>
</protein>
<dbReference type="GO" id="GO:0060236">
    <property type="term" value="P:regulation of mitotic spindle organization"/>
    <property type="evidence" value="ECO:0007669"/>
    <property type="project" value="InterPro"/>
</dbReference>
<evidence type="ECO:0000256" key="1">
    <source>
        <dbReference type="SAM" id="MobiDB-lite"/>
    </source>
</evidence>